<proteinExistence type="predicted"/>
<keyword evidence="3" id="KW-1185">Reference proteome</keyword>
<organism evidence="2 3">
    <name type="scientific">Glossina austeni</name>
    <name type="common">Savannah tsetse fly</name>
    <dbReference type="NCBI Taxonomy" id="7395"/>
    <lineage>
        <taxon>Eukaryota</taxon>
        <taxon>Metazoa</taxon>
        <taxon>Ecdysozoa</taxon>
        <taxon>Arthropoda</taxon>
        <taxon>Hexapoda</taxon>
        <taxon>Insecta</taxon>
        <taxon>Pterygota</taxon>
        <taxon>Neoptera</taxon>
        <taxon>Endopterygota</taxon>
        <taxon>Diptera</taxon>
        <taxon>Brachycera</taxon>
        <taxon>Muscomorpha</taxon>
        <taxon>Hippoboscoidea</taxon>
        <taxon>Glossinidae</taxon>
        <taxon>Glossina</taxon>
    </lineage>
</organism>
<keyword evidence="1" id="KW-0472">Membrane</keyword>
<sequence>MTTILDNRLGVVWNVHSSGTSFLFFFFLCFSSFNLWFFIGGTGNHHQSSTVTAEVAAAKKASVYATTPTDRPTDWLMKHVNVTTLPHLYHPTNIGAISLFEFAEAETFVKNKWIILKLVKTCKLGIEQTIKPPLLLVHICIFHSSNAIIAKLCTSQLPIIS</sequence>
<name>A0A1A9VC42_GLOAU</name>
<keyword evidence="1" id="KW-0812">Transmembrane</keyword>
<reference evidence="2" key="1">
    <citation type="submission" date="2020-05" db="UniProtKB">
        <authorList>
            <consortium name="EnsemblMetazoa"/>
        </authorList>
    </citation>
    <scope>IDENTIFICATION</scope>
    <source>
        <strain evidence="2">TTRI</strain>
    </source>
</reference>
<keyword evidence="1" id="KW-1133">Transmembrane helix</keyword>
<evidence type="ECO:0000313" key="2">
    <source>
        <dbReference type="EnsemblMetazoa" id="GAUT032522-PA"/>
    </source>
</evidence>
<dbReference type="EnsemblMetazoa" id="GAUT032522-RA">
    <property type="protein sequence ID" value="GAUT032522-PA"/>
    <property type="gene ID" value="GAUT032522"/>
</dbReference>
<feature type="transmembrane region" description="Helical" evidence="1">
    <location>
        <begin position="20"/>
        <end position="39"/>
    </location>
</feature>
<accession>A0A1A9VC42</accession>
<dbReference type="AlphaFoldDB" id="A0A1A9VC42"/>
<dbReference type="VEuPathDB" id="VectorBase:GAUT032522"/>
<evidence type="ECO:0000313" key="3">
    <source>
        <dbReference type="Proteomes" id="UP000078200"/>
    </source>
</evidence>
<evidence type="ECO:0000256" key="1">
    <source>
        <dbReference type="SAM" id="Phobius"/>
    </source>
</evidence>
<dbReference type="Proteomes" id="UP000078200">
    <property type="component" value="Unassembled WGS sequence"/>
</dbReference>
<protein>
    <submittedName>
        <fullName evidence="2">Uncharacterized protein</fullName>
    </submittedName>
</protein>